<dbReference type="HAMAP" id="MF_00707">
    <property type="entry name" value="UPF0735"/>
    <property type="match status" value="1"/>
</dbReference>
<protein>
    <recommendedName>
        <fullName evidence="1">UPF0735 ACT domain-containing protein BO225_07795</fullName>
    </recommendedName>
</protein>
<keyword evidence="4" id="KW-1185">Reference proteome</keyword>
<sequence>MSKYYVVSSEILPEVLEKVMAAQTLLQSGQARRISEAVKMVGISRGTFYKYKDAVFAFNQDDSKRKAIYTIILKHETGALSSVLSMLSNLQANILALNQSIPINGIASVTLTIDINKIEMSADELARLMSSLDVVDKVELVAIE</sequence>
<dbReference type="OrthoDB" id="9788773at2"/>
<dbReference type="STRING" id="1862672.BO225_07795"/>
<organism evidence="3 4">
    <name type="scientific">Dubosiella newyorkensis</name>
    <dbReference type="NCBI Taxonomy" id="1862672"/>
    <lineage>
        <taxon>Bacteria</taxon>
        <taxon>Bacillati</taxon>
        <taxon>Bacillota</taxon>
        <taxon>Erysipelotrichia</taxon>
        <taxon>Erysipelotrichales</taxon>
        <taxon>Erysipelotrichaceae</taxon>
        <taxon>Dubosiella</taxon>
    </lineage>
</organism>
<dbReference type="EMBL" id="MPKA01000081">
    <property type="protein sequence ID" value="OLU45752.1"/>
    <property type="molecule type" value="Genomic_DNA"/>
</dbReference>
<dbReference type="InterPro" id="IPR008310">
    <property type="entry name" value="UPF0735_ACT_dom-cont"/>
</dbReference>
<evidence type="ECO:0000259" key="2">
    <source>
        <dbReference type="PROSITE" id="PS51671"/>
    </source>
</evidence>
<comment type="caution">
    <text evidence="3">The sequence shown here is derived from an EMBL/GenBank/DDBJ whole genome shotgun (WGS) entry which is preliminary data.</text>
</comment>
<dbReference type="PROSITE" id="PS51671">
    <property type="entry name" value="ACT"/>
    <property type="match status" value="1"/>
</dbReference>
<evidence type="ECO:0000313" key="3">
    <source>
        <dbReference type="EMBL" id="OLU45752.1"/>
    </source>
</evidence>
<dbReference type="SUPFAM" id="SSF55021">
    <property type="entry name" value="ACT-like"/>
    <property type="match status" value="1"/>
</dbReference>
<gene>
    <name evidence="3" type="ORF">BO225_07795</name>
</gene>
<name>A0A1U7NLN2_9FIRM</name>
<dbReference type="NCBIfam" id="NF003361">
    <property type="entry name" value="PRK04435.1"/>
    <property type="match status" value="1"/>
</dbReference>
<dbReference type="InterPro" id="IPR045865">
    <property type="entry name" value="ACT-like_dom_sf"/>
</dbReference>
<proteinExistence type="inferred from homology"/>
<dbReference type="PIRSF" id="PIRSF025624">
    <property type="entry name" value="ACT_PheB"/>
    <property type="match status" value="1"/>
</dbReference>
<dbReference type="InterPro" id="IPR002912">
    <property type="entry name" value="ACT_dom"/>
</dbReference>
<dbReference type="RefSeq" id="WP_076341705.1">
    <property type="nucleotide sequence ID" value="NZ_CAJTMI010000055.1"/>
</dbReference>
<dbReference type="GeneID" id="78275839"/>
<evidence type="ECO:0000313" key="4">
    <source>
        <dbReference type="Proteomes" id="UP000186705"/>
    </source>
</evidence>
<reference evidence="3 4" key="1">
    <citation type="submission" date="2016-11" db="EMBL/GenBank/DDBJ databases">
        <title>Description of two novel members of the family Erysipelotrichaceae: Ileibacterium lipovorans gen. nov., sp. nov. and Dubosiella newyorkensis, gen. nov., sp. nov.</title>
        <authorList>
            <person name="Cox L.M."/>
            <person name="Sohn J."/>
            <person name="Tyrrell K.L."/>
            <person name="Citron D.M."/>
            <person name="Lawson P.A."/>
            <person name="Patel N.B."/>
            <person name="Iizumi T."/>
            <person name="Perez-Perez G.I."/>
            <person name="Goldstein E.J."/>
            <person name="Blaser M.J."/>
        </authorList>
    </citation>
    <scope>NUCLEOTIDE SEQUENCE [LARGE SCALE GENOMIC DNA]</scope>
    <source>
        <strain evidence="3 4">NYU-BL-A4</strain>
    </source>
</reference>
<accession>A0A1U7NLN2</accession>
<dbReference type="Proteomes" id="UP000186705">
    <property type="component" value="Unassembled WGS sequence"/>
</dbReference>
<comment type="similarity">
    <text evidence="1">Belongs to the UPF0735 family.</text>
</comment>
<dbReference type="AlphaFoldDB" id="A0A1U7NLN2"/>
<evidence type="ECO:0000256" key="1">
    <source>
        <dbReference type="HAMAP-Rule" id="MF_00707"/>
    </source>
</evidence>
<feature type="domain" description="ACT" evidence="2">
    <location>
        <begin position="68"/>
        <end position="143"/>
    </location>
</feature>